<keyword evidence="3 6" id="KW-0285">Flavoprotein</keyword>
<dbReference type="Gene3D" id="2.40.110.10">
    <property type="entry name" value="Butyryl-CoA Dehydrogenase, subunit A, domain 2"/>
    <property type="match status" value="1"/>
</dbReference>
<feature type="domain" description="Acyl-CoA dehydrogenase/oxidase N-terminal" evidence="9">
    <location>
        <begin position="7"/>
        <end position="124"/>
    </location>
</feature>
<evidence type="ECO:0000259" key="9">
    <source>
        <dbReference type="Pfam" id="PF02771"/>
    </source>
</evidence>
<feature type="domain" description="Acyl-CoA dehydrogenase/oxidase C-terminal" evidence="7">
    <location>
        <begin position="234"/>
        <end position="396"/>
    </location>
</feature>
<evidence type="ECO:0000256" key="5">
    <source>
        <dbReference type="ARBA" id="ARBA00023002"/>
    </source>
</evidence>
<dbReference type="Pfam" id="PF02771">
    <property type="entry name" value="Acyl-CoA_dh_N"/>
    <property type="match status" value="1"/>
</dbReference>
<evidence type="ECO:0000313" key="10">
    <source>
        <dbReference type="EMBL" id="WUV45678.1"/>
    </source>
</evidence>
<dbReference type="InterPro" id="IPR009100">
    <property type="entry name" value="AcylCoA_DH/oxidase_NM_dom_sf"/>
</dbReference>
<dbReference type="Proteomes" id="UP001432062">
    <property type="component" value="Chromosome"/>
</dbReference>
<dbReference type="Pfam" id="PF02770">
    <property type="entry name" value="Acyl-CoA_dh_M"/>
    <property type="match status" value="1"/>
</dbReference>
<reference evidence="10" key="1">
    <citation type="submission" date="2022-10" db="EMBL/GenBank/DDBJ databases">
        <title>The complete genomes of actinobacterial strains from the NBC collection.</title>
        <authorList>
            <person name="Joergensen T.S."/>
            <person name="Alvarez Arevalo M."/>
            <person name="Sterndorff E.B."/>
            <person name="Faurdal D."/>
            <person name="Vuksanovic O."/>
            <person name="Mourched A.-S."/>
            <person name="Charusanti P."/>
            <person name="Shaw S."/>
            <person name="Blin K."/>
            <person name="Weber T."/>
        </authorList>
    </citation>
    <scope>NUCLEOTIDE SEQUENCE</scope>
    <source>
        <strain evidence="10">NBC_01482</strain>
    </source>
</reference>
<dbReference type="EMBL" id="CP109441">
    <property type="protein sequence ID" value="WUV45678.1"/>
    <property type="molecule type" value="Genomic_DNA"/>
</dbReference>
<dbReference type="InterPro" id="IPR046373">
    <property type="entry name" value="Acyl-CoA_Oxase/DH_mid-dom_sf"/>
</dbReference>
<proteinExistence type="inferred from homology"/>
<dbReference type="Gene3D" id="1.20.140.10">
    <property type="entry name" value="Butyryl-CoA Dehydrogenase, subunit A, domain 3"/>
    <property type="match status" value="1"/>
</dbReference>
<evidence type="ECO:0000256" key="3">
    <source>
        <dbReference type="ARBA" id="ARBA00022630"/>
    </source>
</evidence>
<name>A0ABZ1YRK7_9NOCA</name>
<dbReference type="InterPro" id="IPR013786">
    <property type="entry name" value="AcylCoA_DH/ox_N"/>
</dbReference>
<evidence type="ECO:0000259" key="7">
    <source>
        <dbReference type="Pfam" id="PF00441"/>
    </source>
</evidence>
<dbReference type="InterPro" id="IPR036250">
    <property type="entry name" value="AcylCo_DH-like_C"/>
</dbReference>
<keyword evidence="4 6" id="KW-0274">FAD</keyword>
<evidence type="ECO:0000313" key="11">
    <source>
        <dbReference type="Proteomes" id="UP001432062"/>
    </source>
</evidence>
<evidence type="ECO:0000256" key="4">
    <source>
        <dbReference type="ARBA" id="ARBA00022827"/>
    </source>
</evidence>
<accession>A0ABZ1YRK7</accession>
<dbReference type="InterPro" id="IPR006091">
    <property type="entry name" value="Acyl-CoA_Oxase/DH_mid-dom"/>
</dbReference>
<dbReference type="RefSeq" id="WP_329409141.1">
    <property type="nucleotide sequence ID" value="NZ_CP109441.1"/>
</dbReference>
<dbReference type="SUPFAM" id="SSF56645">
    <property type="entry name" value="Acyl-CoA dehydrogenase NM domain-like"/>
    <property type="match status" value="1"/>
</dbReference>
<dbReference type="Gene3D" id="1.10.540.10">
    <property type="entry name" value="Acyl-CoA dehydrogenase/oxidase, N-terminal domain"/>
    <property type="match status" value="1"/>
</dbReference>
<sequence length="415" mass="45828">MDLTHPPEVEAFRAQVRAFIADNVPSGWQGLGTLDTGEAREFLARWRTILARHGYLAPAWPTEYGGGGMDRLRQVVLVEELVKADLPTCAPNDVFGIKMIGNLLLRYGTEAQKRHFLPRIINGDDQWCQGFSEPGAGSDLAALRTRAVLRDGEWVINGQKVWTSQAHQADWIFLLARTDPEARGHRGITMLLVPLRRPGVEIRPITMITGETGFNEVFLTDVRTAAENVVGEVNQGWGVAMSLLGLERGDEAATNPIMFRAEVDRLIALARDRGLTGDPVVRQHLARCYSRAEIMRHLGNRVLTSWLNGESTGTAASVSKLYWSEHHRAVTELAMDLLGPESMTPTGRPPLRHYRADDPGAPNSTASWSTVWLHAISGTIYAGTSEVQRNILAESALGLPKEFRHQPISQEQAPA</sequence>
<evidence type="ECO:0000256" key="6">
    <source>
        <dbReference type="RuleBase" id="RU362125"/>
    </source>
</evidence>
<comment type="similarity">
    <text evidence="2 6">Belongs to the acyl-CoA dehydrogenase family.</text>
</comment>
<feature type="domain" description="Acyl-CoA oxidase/dehydrogenase middle" evidence="8">
    <location>
        <begin position="128"/>
        <end position="222"/>
    </location>
</feature>
<dbReference type="PANTHER" id="PTHR43292">
    <property type="entry name" value="ACYL-COA DEHYDROGENASE"/>
    <property type="match status" value="1"/>
</dbReference>
<dbReference type="PANTHER" id="PTHR43292:SF3">
    <property type="entry name" value="ACYL-COA DEHYDROGENASE FADE29"/>
    <property type="match status" value="1"/>
</dbReference>
<keyword evidence="5 6" id="KW-0560">Oxidoreductase</keyword>
<protein>
    <submittedName>
        <fullName evidence="10">Acyl-CoA dehydrogenase family protein</fullName>
    </submittedName>
</protein>
<dbReference type="InterPro" id="IPR052161">
    <property type="entry name" value="Mycobact_Acyl-CoA_DH"/>
</dbReference>
<organism evidence="10 11">
    <name type="scientific">Nocardia vinacea</name>
    <dbReference type="NCBI Taxonomy" id="96468"/>
    <lineage>
        <taxon>Bacteria</taxon>
        <taxon>Bacillati</taxon>
        <taxon>Actinomycetota</taxon>
        <taxon>Actinomycetes</taxon>
        <taxon>Mycobacteriales</taxon>
        <taxon>Nocardiaceae</taxon>
        <taxon>Nocardia</taxon>
    </lineage>
</organism>
<comment type="cofactor">
    <cofactor evidence="1 6">
        <name>FAD</name>
        <dbReference type="ChEBI" id="CHEBI:57692"/>
    </cofactor>
</comment>
<keyword evidence="11" id="KW-1185">Reference proteome</keyword>
<dbReference type="Pfam" id="PF00441">
    <property type="entry name" value="Acyl-CoA_dh_1"/>
    <property type="match status" value="1"/>
</dbReference>
<evidence type="ECO:0000256" key="2">
    <source>
        <dbReference type="ARBA" id="ARBA00009347"/>
    </source>
</evidence>
<dbReference type="InterPro" id="IPR037069">
    <property type="entry name" value="AcylCoA_DH/ox_N_sf"/>
</dbReference>
<evidence type="ECO:0000259" key="8">
    <source>
        <dbReference type="Pfam" id="PF02770"/>
    </source>
</evidence>
<dbReference type="InterPro" id="IPR009075">
    <property type="entry name" value="AcylCo_DH/oxidase_C"/>
</dbReference>
<dbReference type="SUPFAM" id="SSF47203">
    <property type="entry name" value="Acyl-CoA dehydrogenase C-terminal domain-like"/>
    <property type="match status" value="1"/>
</dbReference>
<gene>
    <name evidence="10" type="ORF">OG563_42415</name>
</gene>
<evidence type="ECO:0000256" key="1">
    <source>
        <dbReference type="ARBA" id="ARBA00001974"/>
    </source>
</evidence>